<dbReference type="PANTHER" id="PTHR42711:SF5">
    <property type="entry name" value="ABC TRANSPORTER ATP-BINDING PROTEIN NATA"/>
    <property type="match status" value="1"/>
</dbReference>
<evidence type="ECO:0000256" key="4">
    <source>
        <dbReference type="ARBA" id="ARBA00022840"/>
    </source>
</evidence>
<organism evidence="6 8">
    <name type="scientific">Streptococcus acidominimus</name>
    <dbReference type="NCBI Taxonomy" id="1326"/>
    <lineage>
        <taxon>Bacteria</taxon>
        <taxon>Bacillati</taxon>
        <taxon>Bacillota</taxon>
        <taxon>Bacilli</taxon>
        <taxon>Lactobacillales</taxon>
        <taxon>Streptococcaceae</taxon>
        <taxon>Streptococcus</taxon>
    </lineage>
</organism>
<dbReference type="SUPFAM" id="SSF52540">
    <property type="entry name" value="P-loop containing nucleoside triphosphate hydrolases"/>
    <property type="match status" value="1"/>
</dbReference>
<keyword evidence="7" id="KW-0378">Hydrolase</keyword>
<dbReference type="InterPro" id="IPR050763">
    <property type="entry name" value="ABC_transporter_ATP-binding"/>
</dbReference>
<evidence type="ECO:0000313" key="9">
    <source>
        <dbReference type="Proteomes" id="UP000255213"/>
    </source>
</evidence>
<dbReference type="PANTHER" id="PTHR42711">
    <property type="entry name" value="ABC TRANSPORTER ATP-BINDING PROTEIN"/>
    <property type="match status" value="1"/>
</dbReference>
<reference evidence="7 9" key="3">
    <citation type="submission" date="2018-06" db="EMBL/GenBank/DDBJ databases">
        <authorList>
            <consortium name="Pathogen Informatics"/>
            <person name="Doyle S."/>
        </authorList>
    </citation>
    <scope>NUCLEOTIDE SEQUENCE [LARGE SCALE GENOMIC DNA]</scope>
    <source>
        <strain evidence="7 9">NCTC12957</strain>
    </source>
</reference>
<dbReference type="PROSITE" id="PS50893">
    <property type="entry name" value="ABC_TRANSPORTER_2"/>
    <property type="match status" value="1"/>
</dbReference>
<evidence type="ECO:0000259" key="5">
    <source>
        <dbReference type="PROSITE" id="PS50893"/>
    </source>
</evidence>
<name>A0A1Q8EBI2_STRAI</name>
<dbReference type="SMART" id="SM00382">
    <property type="entry name" value="AAA"/>
    <property type="match status" value="1"/>
</dbReference>
<dbReference type="InterPro" id="IPR027417">
    <property type="entry name" value="P-loop_NTPase"/>
</dbReference>
<dbReference type="OrthoDB" id="9804819at2"/>
<dbReference type="AlphaFoldDB" id="A0A1Q8EBI2"/>
<dbReference type="GO" id="GO:0016887">
    <property type="term" value="F:ATP hydrolysis activity"/>
    <property type="evidence" value="ECO:0007669"/>
    <property type="project" value="InterPro"/>
</dbReference>
<protein>
    <submittedName>
        <fullName evidence="7">Lantibiotic ABC transporter</fullName>
        <ecNumber evidence="7">3.6.3.-</ecNumber>
    </submittedName>
</protein>
<feature type="domain" description="ABC transporter" evidence="5">
    <location>
        <begin position="5"/>
        <end position="237"/>
    </location>
</feature>
<keyword evidence="2" id="KW-0813">Transport</keyword>
<evidence type="ECO:0000256" key="1">
    <source>
        <dbReference type="ARBA" id="ARBA00005417"/>
    </source>
</evidence>
<dbReference type="RefSeq" id="WP_075099810.1">
    <property type="nucleotide sequence ID" value="NZ_MSJL01000049.1"/>
</dbReference>
<dbReference type="Pfam" id="PF00005">
    <property type="entry name" value="ABC_tran"/>
    <property type="match status" value="1"/>
</dbReference>
<proteinExistence type="inferred from homology"/>
<dbReference type="GO" id="GO:0005524">
    <property type="term" value="F:ATP binding"/>
    <property type="evidence" value="ECO:0007669"/>
    <property type="project" value="UniProtKB-KW"/>
</dbReference>
<reference evidence="6" key="2">
    <citation type="submission" date="2016-12" db="EMBL/GenBank/DDBJ databases">
        <authorList>
            <person name="Song W.-J."/>
            <person name="Kurnit D.M."/>
        </authorList>
    </citation>
    <scope>NUCLEOTIDE SEQUENCE [LARGE SCALE GENOMIC DNA]</scope>
    <source>
        <strain evidence="6">ATCC 51725</strain>
    </source>
</reference>
<dbReference type="InterPro" id="IPR003593">
    <property type="entry name" value="AAA+_ATPase"/>
</dbReference>
<dbReference type="Proteomes" id="UP000255213">
    <property type="component" value="Unassembled WGS sequence"/>
</dbReference>
<gene>
    <name evidence="7" type="primary">drrA_2</name>
    <name evidence="6" type="ORF">BU200_08870</name>
    <name evidence="7" type="ORF">NCTC12957_00885</name>
</gene>
<evidence type="ECO:0000313" key="6">
    <source>
        <dbReference type="EMBL" id="OLF49141.1"/>
    </source>
</evidence>
<evidence type="ECO:0000313" key="8">
    <source>
        <dbReference type="Proteomes" id="UP000186437"/>
    </source>
</evidence>
<reference evidence="8" key="1">
    <citation type="submission" date="2016-12" db="EMBL/GenBank/DDBJ databases">
        <authorList>
            <person name="Gulvik C.A."/>
        </authorList>
    </citation>
    <scope>NUCLEOTIDE SEQUENCE [LARGE SCALE GENOMIC DNA]</scope>
    <source>
        <strain evidence="8">ATCC 51725</strain>
    </source>
</reference>
<evidence type="ECO:0000313" key="7">
    <source>
        <dbReference type="EMBL" id="SUN06889.1"/>
    </source>
</evidence>
<keyword evidence="8" id="KW-1185">Reference proteome</keyword>
<keyword evidence="3" id="KW-0547">Nucleotide-binding</keyword>
<sequence>MVDVITCQQLTKFYQENKALDGLDIEIKKGQITAILGRNGSGKTTLIKLLLNMISPTSGQIFYEDCPVGKLGHGLYRRTAAILESVDNTYDYMTGKENIDYFSGLLGQRAAFSSPKVQELLDRLTLQDAIYSPAGGYSRGMRQKLALIIALLSDADILFLDEPTLGLDFESCRAIADTLKWLVQTEGKTIILTSHQADLIEELADRVILLDKGKLLFSGDLASFKAKNKHESQYMLTCKEGEFNKGRATMVDGAYQFLFASHEELSLWLQGHPDCLPFVTKIEEMNQRIDDVLSHFYKEELYD</sequence>
<accession>A0A1Q8EBI2</accession>
<dbReference type="CDD" id="cd03230">
    <property type="entry name" value="ABC_DR_subfamily_A"/>
    <property type="match status" value="1"/>
</dbReference>
<keyword evidence="4" id="KW-0067">ATP-binding</keyword>
<comment type="similarity">
    <text evidence="1">Belongs to the ABC transporter superfamily.</text>
</comment>
<dbReference type="InterPro" id="IPR003439">
    <property type="entry name" value="ABC_transporter-like_ATP-bd"/>
</dbReference>
<dbReference type="EMBL" id="UHEN01000001">
    <property type="protein sequence ID" value="SUN06889.1"/>
    <property type="molecule type" value="Genomic_DNA"/>
</dbReference>
<dbReference type="EMBL" id="MSJL01000049">
    <property type="protein sequence ID" value="OLF49141.1"/>
    <property type="molecule type" value="Genomic_DNA"/>
</dbReference>
<dbReference type="Gene3D" id="3.40.50.300">
    <property type="entry name" value="P-loop containing nucleotide triphosphate hydrolases"/>
    <property type="match status" value="1"/>
</dbReference>
<evidence type="ECO:0000256" key="2">
    <source>
        <dbReference type="ARBA" id="ARBA00022448"/>
    </source>
</evidence>
<dbReference type="Proteomes" id="UP000186437">
    <property type="component" value="Unassembled WGS sequence"/>
</dbReference>
<dbReference type="EC" id="3.6.3.-" evidence="7"/>
<evidence type="ECO:0000256" key="3">
    <source>
        <dbReference type="ARBA" id="ARBA00022741"/>
    </source>
</evidence>